<reference evidence="1 2" key="1">
    <citation type="journal article" date="2016" name="Nat. Commun.">
        <title>Thousands of microbial genomes shed light on interconnected biogeochemical processes in an aquifer system.</title>
        <authorList>
            <person name="Anantharaman K."/>
            <person name="Brown C.T."/>
            <person name="Hug L.A."/>
            <person name="Sharon I."/>
            <person name="Castelle C.J."/>
            <person name="Probst A.J."/>
            <person name="Thomas B.C."/>
            <person name="Singh A."/>
            <person name="Wilkins M.J."/>
            <person name="Karaoz U."/>
            <person name="Brodie E.L."/>
            <person name="Williams K.H."/>
            <person name="Hubbard S.S."/>
            <person name="Banfield J.F."/>
        </authorList>
    </citation>
    <scope>NUCLEOTIDE SEQUENCE [LARGE SCALE GENOMIC DNA]</scope>
</reference>
<accession>A0A1G2FBM2</accession>
<name>A0A1G2FBM2_9BACT</name>
<gene>
    <name evidence="1" type="ORF">A2174_00015</name>
</gene>
<evidence type="ECO:0008006" key="3">
    <source>
        <dbReference type="Google" id="ProtNLM"/>
    </source>
</evidence>
<dbReference type="SUPFAM" id="SSF89550">
    <property type="entry name" value="PHP domain-like"/>
    <property type="match status" value="1"/>
</dbReference>
<sequence>MEISLTHFDNQRTLKGERLERLEKMIEIVKKNNFKILLGSDAHVVSEVAVDNVFCQNMERLGLSDDDIANNDISYLRKFIKNI</sequence>
<organism evidence="1 2">
    <name type="scientific">Candidatus Portnoybacteria bacterium RBG_13_41_18</name>
    <dbReference type="NCBI Taxonomy" id="1801991"/>
    <lineage>
        <taxon>Bacteria</taxon>
        <taxon>Candidatus Portnoyibacteriota</taxon>
    </lineage>
</organism>
<evidence type="ECO:0000313" key="2">
    <source>
        <dbReference type="Proteomes" id="UP000177725"/>
    </source>
</evidence>
<comment type="caution">
    <text evidence="1">The sequence shown here is derived from an EMBL/GenBank/DDBJ whole genome shotgun (WGS) entry which is preliminary data.</text>
</comment>
<evidence type="ECO:0000313" key="1">
    <source>
        <dbReference type="EMBL" id="OGZ34961.1"/>
    </source>
</evidence>
<dbReference type="EMBL" id="MHMV01000006">
    <property type="protein sequence ID" value="OGZ34961.1"/>
    <property type="molecule type" value="Genomic_DNA"/>
</dbReference>
<protein>
    <recommendedName>
        <fullName evidence="3">PHP domain-containing protein</fullName>
    </recommendedName>
</protein>
<proteinExistence type="predicted"/>
<dbReference type="Proteomes" id="UP000177725">
    <property type="component" value="Unassembled WGS sequence"/>
</dbReference>
<dbReference type="InterPro" id="IPR016195">
    <property type="entry name" value="Pol/histidinol_Pase-like"/>
</dbReference>
<dbReference type="AlphaFoldDB" id="A0A1G2FBM2"/>
<dbReference type="Gene3D" id="3.20.20.140">
    <property type="entry name" value="Metal-dependent hydrolases"/>
    <property type="match status" value="1"/>
</dbReference>